<dbReference type="PANTHER" id="PTHR35340:SF6">
    <property type="entry name" value="ASST-DOMAIN-CONTAINING PROTEIN"/>
    <property type="match status" value="1"/>
</dbReference>
<dbReference type="PANTHER" id="PTHR35340">
    <property type="entry name" value="PQQ ENZYME REPEAT PROTEIN-RELATED"/>
    <property type="match status" value="1"/>
</dbReference>
<sequence>MPRYTIHPWRTHTDLLTVRAQLYHLDTPASDARRHAVDRILSCWKLRGNLPHAVESTALLIDAQLHHQSRVSNHSDFALRAVYTAAFTRFVTGFCDIGRSREGLLQPSSMLDVAKRIGMPVHFVGLRHEAVHEELPSLGRLVGAVEEGLRWLWEVYWSRLEGSDLNVVEGDGRVDDGEVNDEVRRVLKAFRSSRRDAFRANRHTSAQHQGEVEEFVRACNSILDGEYKSRRGVEAFASVLVDERFLVPSGRSLGDSMDGAFTLWDPLLSRLIQSHRMFPSALVKRLQAQLTNNTTQVSENVISEAAALWLLHAQKLVDTYAAHDSTDASLQAATLRTCCLYPGPWLTMVGQRLLESDAELMADYQALFEASVLDAGSETMEVDAEVGAADDGGLNLTPPKSGDQSSSTLKMTTLWYLTTIVLATTVSAAIVPANPTNNITWPYQTFKTANFTPPYLQVSHHSEPSDNAYLFFAPDGPKAKETAPLIMDMNGELIWNGPATHAFAFGTQVYDDEPVLVWWNGTLYPEPIGRGNGVVHMLNQRYEAIRNTTLARDLLEQVPGARFPSNIDVHEIFITKNGSMLVTANNVTQADLTSVGGSKNGWVVAALVFEIDIATNQVLFSWNSLDHLDQLPFTDSLYPIGTEGYTGDTQNLAWGYFHINSVAPFESGYIVSSRFLCSAIALAPNGTIVWRLQGRSGGDFTLGPGADFCYQHDVRAFSSSSPHLSESSSTVTLHMHDNHNSPIDNDTVPSSGKSLLLDLSTRHASLTHRYINASGPIYSTAQGNFQPLPNGHVFIGHGWIPILEEFSATGEIQTTIQFAAAEPRAGGGFVSAQAPTLSYRAFKQEWVGCPKAKPEVWAERTGGGGGTAVSVSWNGATEVEAWEVWSGDSGTALGCVDVVARTGFETKVLVGETAYVQVRPRMRRREDGRGGCEVVVSDVVAVVAG</sequence>
<dbReference type="AlphaFoldDB" id="A0AAN6FIT0"/>
<accession>A0AAN6FIT0</accession>
<gene>
    <name evidence="1" type="ORF">LTR82_010737</name>
</gene>
<dbReference type="Proteomes" id="UP001168146">
    <property type="component" value="Unassembled WGS sequence"/>
</dbReference>
<evidence type="ECO:0000313" key="1">
    <source>
        <dbReference type="EMBL" id="KAK0318349.1"/>
    </source>
</evidence>
<comment type="caution">
    <text evidence="1">The sequence shown here is derived from an EMBL/GenBank/DDBJ whole genome shotgun (WGS) entry which is preliminary data.</text>
</comment>
<protein>
    <recommendedName>
        <fullName evidence="3">Las1-domain-containing protein</fullName>
    </recommendedName>
</protein>
<evidence type="ECO:0000313" key="2">
    <source>
        <dbReference type="Proteomes" id="UP001168146"/>
    </source>
</evidence>
<dbReference type="GO" id="GO:0090730">
    <property type="term" value="C:Las1 complex"/>
    <property type="evidence" value="ECO:0007669"/>
    <property type="project" value="InterPro"/>
</dbReference>
<dbReference type="InterPro" id="IPR039535">
    <property type="entry name" value="ASST-like"/>
</dbReference>
<reference evidence="1" key="1">
    <citation type="submission" date="2021-12" db="EMBL/GenBank/DDBJ databases">
        <title>Black yeast isolated from Biological Soil Crust.</title>
        <authorList>
            <person name="Kurbessoian T."/>
        </authorList>
    </citation>
    <scope>NUCLEOTIDE SEQUENCE</scope>
    <source>
        <strain evidence="1">CCFEE 5208</strain>
    </source>
</reference>
<dbReference type="EMBL" id="JASUXU010000037">
    <property type="protein sequence ID" value="KAK0318349.1"/>
    <property type="molecule type" value="Genomic_DNA"/>
</dbReference>
<dbReference type="Pfam" id="PF14269">
    <property type="entry name" value="Arylsulfotran_2"/>
    <property type="match status" value="1"/>
</dbReference>
<dbReference type="GO" id="GO:0006364">
    <property type="term" value="P:rRNA processing"/>
    <property type="evidence" value="ECO:0007669"/>
    <property type="project" value="InterPro"/>
</dbReference>
<dbReference type="GO" id="GO:0004519">
    <property type="term" value="F:endonuclease activity"/>
    <property type="evidence" value="ECO:0007669"/>
    <property type="project" value="InterPro"/>
</dbReference>
<organism evidence="1 2">
    <name type="scientific">Friedmanniomyces endolithicus</name>
    <dbReference type="NCBI Taxonomy" id="329885"/>
    <lineage>
        <taxon>Eukaryota</taxon>
        <taxon>Fungi</taxon>
        <taxon>Dikarya</taxon>
        <taxon>Ascomycota</taxon>
        <taxon>Pezizomycotina</taxon>
        <taxon>Dothideomycetes</taxon>
        <taxon>Dothideomycetidae</taxon>
        <taxon>Mycosphaerellales</taxon>
        <taxon>Teratosphaeriaceae</taxon>
        <taxon>Friedmanniomyces</taxon>
    </lineage>
</organism>
<name>A0AAN6FIT0_9PEZI</name>
<dbReference type="InterPro" id="IPR007174">
    <property type="entry name" value="Las1"/>
</dbReference>
<dbReference type="InterPro" id="IPR053143">
    <property type="entry name" value="Arylsulfate_ST"/>
</dbReference>
<proteinExistence type="predicted"/>
<evidence type="ECO:0008006" key="3">
    <source>
        <dbReference type="Google" id="ProtNLM"/>
    </source>
</evidence>
<dbReference type="Pfam" id="PF04031">
    <property type="entry name" value="Las1"/>
    <property type="match status" value="1"/>
</dbReference>